<dbReference type="InterPro" id="IPR029063">
    <property type="entry name" value="SAM-dependent_MTases_sf"/>
</dbReference>
<dbReference type="PANTHER" id="PTHR43667:SF2">
    <property type="entry name" value="FATTY ACID C-METHYL TRANSFERASE"/>
    <property type="match status" value="1"/>
</dbReference>
<accession>A0A386WQ27</accession>
<feature type="domain" description="Methyltransferase" evidence="1">
    <location>
        <begin position="44"/>
        <end position="137"/>
    </location>
</feature>
<dbReference type="PIRSF" id="PIRSF034653">
    <property type="entry name" value="Mtase_yjhp_prd"/>
    <property type="match status" value="1"/>
</dbReference>
<reference evidence="2 3" key="1">
    <citation type="submission" date="2017-10" db="EMBL/GenBank/DDBJ databases">
        <title>Integration of genomic and chemical information greatly accelerates assignment of the full stereostructure of myelolactone, a potent inhibitor of myeloma from a marine-derived Micromonospora.</title>
        <authorList>
            <person name="Kim M.C."/>
            <person name="Machado H."/>
            <person name="Jensen P.R."/>
            <person name="Fenical W."/>
        </authorList>
    </citation>
    <scope>NUCLEOTIDE SEQUENCE [LARGE SCALE GENOMIC DNA]</scope>
    <source>
        <strain evidence="2 3">CNY-010</strain>
    </source>
</reference>
<keyword evidence="2" id="KW-0808">Transferase</keyword>
<evidence type="ECO:0000313" key="3">
    <source>
        <dbReference type="Proteomes" id="UP000267804"/>
    </source>
</evidence>
<evidence type="ECO:0000259" key="1">
    <source>
        <dbReference type="Pfam" id="PF13649"/>
    </source>
</evidence>
<gene>
    <name evidence="2" type="ORF">CSH63_22330</name>
</gene>
<keyword evidence="2" id="KW-0489">Methyltransferase</keyword>
<dbReference type="KEGG" id="mtua:CSH63_22330"/>
<sequence length="251" mass="27878">MTSPDLPRQFTIREGELRVLNPIDDVKLATLGRAIRLRPGDELLDLCSGKGELLCTWARDHGITGTGVDLSTVFTAAARERAAELGVADRVRFVHGDAAAYTPERPVDVAACVGATWIGGGVPGTLELLDRALRPGGMALVGEPYWRRDPPDDEAVTGSHARSRDEFTDLPGLVASFGDCGWDLVEMVLADQDSWDRYAAAHWLNLRRWLDANPDDELAPELRRELTEDPLRYVRFQREYLGWGVFALLRR</sequence>
<protein>
    <submittedName>
        <fullName evidence="2">SAM-dependent methyltransferase</fullName>
    </submittedName>
</protein>
<dbReference type="Proteomes" id="UP000267804">
    <property type="component" value="Chromosome"/>
</dbReference>
<dbReference type="Gene3D" id="3.40.50.150">
    <property type="entry name" value="Vaccinia Virus protein VP39"/>
    <property type="match status" value="1"/>
</dbReference>
<dbReference type="GO" id="GO:0032259">
    <property type="term" value="P:methylation"/>
    <property type="evidence" value="ECO:0007669"/>
    <property type="project" value="UniProtKB-KW"/>
</dbReference>
<dbReference type="PANTHER" id="PTHR43667">
    <property type="entry name" value="CYCLOPROPANE-FATTY-ACYL-PHOSPHOLIPID SYNTHASE"/>
    <property type="match status" value="1"/>
</dbReference>
<dbReference type="InterPro" id="IPR041698">
    <property type="entry name" value="Methyltransf_25"/>
</dbReference>
<dbReference type="GO" id="GO:0008168">
    <property type="term" value="F:methyltransferase activity"/>
    <property type="evidence" value="ECO:0007669"/>
    <property type="project" value="UniProtKB-KW"/>
</dbReference>
<dbReference type="Pfam" id="PF13649">
    <property type="entry name" value="Methyltransf_25"/>
    <property type="match status" value="1"/>
</dbReference>
<dbReference type="CDD" id="cd02440">
    <property type="entry name" value="AdoMet_MTases"/>
    <property type="match status" value="1"/>
</dbReference>
<dbReference type="SUPFAM" id="SSF53335">
    <property type="entry name" value="S-adenosyl-L-methionine-dependent methyltransferases"/>
    <property type="match status" value="1"/>
</dbReference>
<dbReference type="RefSeq" id="WP_120571944.1">
    <property type="nucleotide sequence ID" value="NZ_CP024087.1"/>
</dbReference>
<dbReference type="InterPro" id="IPR017031">
    <property type="entry name" value="Pre_MeTrfase_YjhP"/>
</dbReference>
<dbReference type="AlphaFoldDB" id="A0A386WQ27"/>
<evidence type="ECO:0000313" key="2">
    <source>
        <dbReference type="EMBL" id="AYF30133.1"/>
    </source>
</evidence>
<name>A0A386WQ27_9ACTN</name>
<proteinExistence type="predicted"/>
<dbReference type="InterPro" id="IPR050723">
    <property type="entry name" value="CFA/CMAS"/>
</dbReference>
<dbReference type="EMBL" id="CP024087">
    <property type="protein sequence ID" value="AYF30133.1"/>
    <property type="molecule type" value="Genomic_DNA"/>
</dbReference>
<organism evidence="2 3">
    <name type="scientific">Micromonospora tulbaghiae</name>
    <dbReference type="NCBI Taxonomy" id="479978"/>
    <lineage>
        <taxon>Bacteria</taxon>
        <taxon>Bacillati</taxon>
        <taxon>Actinomycetota</taxon>
        <taxon>Actinomycetes</taxon>
        <taxon>Micromonosporales</taxon>
        <taxon>Micromonosporaceae</taxon>
        <taxon>Micromonospora</taxon>
    </lineage>
</organism>